<evidence type="ECO:0000256" key="2">
    <source>
        <dbReference type="ARBA" id="ARBA00023002"/>
    </source>
</evidence>
<keyword evidence="2" id="KW-0560">Oxidoreductase</keyword>
<name>A0A974AB22_9BRAD</name>
<dbReference type="PRINTS" id="PR00080">
    <property type="entry name" value="SDRFAMILY"/>
</dbReference>
<comment type="caution">
    <text evidence="4">The sequence shown here is derived from an EMBL/GenBank/DDBJ whole genome shotgun (WGS) entry which is preliminary data.</text>
</comment>
<dbReference type="InterPro" id="IPR036291">
    <property type="entry name" value="NAD(P)-bd_dom_sf"/>
</dbReference>
<evidence type="ECO:0000313" key="4">
    <source>
        <dbReference type="EMBL" id="NVL05129.1"/>
    </source>
</evidence>
<dbReference type="InterPro" id="IPR002347">
    <property type="entry name" value="SDR_fam"/>
</dbReference>
<feature type="domain" description="Ketoreductase" evidence="3">
    <location>
        <begin position="8"/>
        <end position="194"/>
    </location>
</feature>
<evidence type="ECO:0000259" key="3">
    <source>
        <dbReference type="SMART" id="SM00822"/>
    </source>
</evidence>
<protein>
    <submittedName>
        <fullName evidence="4">SDR family oxidoreductase</fullName>
    </submittedName>
</protein>
<dbReference type="Pfam" id="PF13561">
    <property type="entry name" value="adh_short_C2"/>
    <property type="match status" value="1"/>
</dbReference>
<dbReference type="RefSeq" id="WP_176529210.1">
    <property type="nucleotide sequence ID" value="NZ_CP088022.1"/>
</dbReference>
<organism evidence="4">
    <name type="scientific">Bradyrhizobium quebecense</name>
    <dbReference type="NCBI Taxonomy" id="2748629"/>
    <lineage>
        <taxon>Bacteria</taxon>
        <taxon>Pseudomonadati</taxon>
        <taxon>Pseudomonadota</taxon>
        <taxon>Alphaproteobacteria</taxon>
        <taxon>Hyphomicrobiales</taxon>
        <taxon>Nitrobacteraceae</taxon>
        <taxon>Bradyrhizobium</taxon>
    </lineage>
</organism>
<comment type="similarity">
    <text evidence="1">Belongs to the short-chain dehydrogenases/reductases (SDR) family.</text>
</comment>
<dbReference type="SMART" id="SM00822">
    <property type="entry name" value="PKS_KR"/>
    <property type="match status" value="1"/>
</dbReference>
<sequence>MTKKLSGKVALVTGGSRGIGAASARALAAEGASVAISYVASPEKAEAVVAELKGKGVNARAYKADQASSSDVDQLVKTVAKDFGRLDILVNNAGVASGGAVDDPKADTATLARQEAINVDGVITAIRTASKLMGEGGRIVTVGSMLADRASFPGLADYVASKAAVVGYTKGAARDLGPRGITVNVVQPGSIDTDMNPRDGGEFAETQRLQHALQRFGRPEEVAAGVVFLASPEASFVTGTVLNVDGGFGA</sequence>
<dbReference type="PANTHER" id="PTHR42760:SF133">
    <property type="entry name" value="3-OXOACYL-[ACYL-CARRIER-PROTEIN] REDUCTASE"/>
    <property type="match status" value="1"/>
</dbReference>
<accession>A0A974AB22</accession>
<dbReference type="AlphaFoldDB" id="A0A974AB22"/>
<reference evidence="4" key="1">
    <citation type="submission" date="2020-06" db="EMBL/GenBank/DDBJ databases">
        <title>Whole Genome Sequence of Bradyrhizobium sp. Strain 66S1MB.</title>
        <authorList>
            <person name="Bromfield E."/>
            <person name="Cloutier S."/>
        </authorList>
    </citation>
    <scope>NUCLEOTIDE SEQUENCE</scope>
    <source>
        <strain evidence="4">66S1MB</strain>
    </source>
</reference>
<dbReference type="Gene3D" id="3.40.50.720">
    <property type="entry name" value="NAD(P)-binding Rossmann-like Domain"/>
    <property type="match status" value="1"/>
</dbReference>
<dbReference type="PANTHER" id="PTHR42760">
    <property type="entry name" value="SHORT-CHAIN DEHYDROGENASES/REDUCTASES FAMILY MEMBER"/>
    <property type="match status" value="1"/>
</dbReference>
<dbReference type="FunFam" id="3.40.50.720:FF:000084">
    <property type="entry name" value="Short-chain dehydrogenase reductase"/>
    <property type="match status" value="1"/>
</dbReference>
<evidence type="ECO:0000256" key="1">
    <source>
        <dbReference type="ARBA" id="ARBA00006484"/>
    </source>
</evidence>
<dbReference type="SUPFAM" id="SSF51735">
    <property type="entry name" value="NAD(P)-binding Rossmann-fold domains"/>
    <property type="match status" value="1"/>
</dbReference>
<dbReference type="PRINTS" id="PR00081">
    <property type="entry name" value="GDHRDH"/>
</dbReference>
<proteinExistence type="inferred from homology"/>
<dbReference type="EMBL" id="JABWSX010000001">
    <property type="protein sequence ID" value="NVL05129.1"/>
    <property type="molecule type" value="Genomic_DNA"/>
</dbReference>
<gene>
    <name evidence="4" type="ORF">HU230_05275</name>
</gene>
<dbReference type="GO" id="GO:0016616">
    <property type="term" value="F:oxidoreductase activity, acting on the CH-OH group of donors, NAD or NADP as acceptor"/>
    <property type="evidence" value="ECO:0007669"/>
    <property type="project" value="TreeGrafter"/>
</dbReference>
<dbReference type="InterPro" id="IPR057326">
    <property type="entry name" value="KR_dom"/>
</dbReference>